<dbReference type="HOGENOM" id="CLU_2071285_0_0_11"/>
<keyword evidence="2" id="KW-0614">Plasmid</keyword>
<evidence type="ECO:0000256" key="1">
    <source>
        <dbReference type="SAM" id="MobiDB-lite"/>
    </source>
</evidence>
<reference evidence="3" key="1">
    <citation type="journal article" date="2006" name="Proc. Natl. Acad. Sci. U.S.A.">
        <title>The complete genome of Rhodococcus sp. RHA1 provides insights into a catabolic powerhouse.</title>
        <authorList>
            <person name="McLeod M.P."/>
            <person name="Warren R.L."/>
            <person name="Hsiao W.W.L."/>
            <person name="Araki N."/>
            <person name="Myhre M."/>
            <person name="Fernandes C."/>
            <person name="Miyazawa D."/>
            <person name="Wong W."/>
            <person name="Lillquist A.L."/>
            <person name="Wang D."/>
            <person name="Dosanjh M."/>
            <person name="Hara H."/>
            <person name="Petrescu A."/>
            <person name="Morin R.D."/>
            <person name="Yang G."/>
            <person name="Stott J.M."/>
            <person name="Schein J.E."/>
            <person name="Shin H."/>
            <person name="Smailus D."/>
            <person name="Siddiqui A.S."/>
            <person name="Marra M.A."/>
            <person name="Jones S.J.M."/>
            <person name="Holt R."/>
            <person name="Brinkman F.S.L."/>
            <person name="Miyauchi K."/>
            <person name="Fukuda M."/>
            <person name="Davies J.E."/>
            <person name="Mohn W.W."/>
            <person name="Eltis L.D."/>
        </authorList>
    </citation>
    <scope>NUCLEOTIDE SEQUENCE [LARGE SCALE GENOMIC DNA]</scope>
    <source>
        <strain evidence="3">RHA1</strain>
    </source>
</reference>
<proteinExistence type="predicted"/>
<evidence type="ECO:0000313" key="3">
    <source>
        <dbReference type="Proteomes" id="UP000008710"/>
    </source>
</evidence>
<sequence length="118" mass="13233">MRNSRTGQTQQRYRGNGTLAGIGAIDKELRNTLLFAGVGIQIPQNMKEFPRLVSIPVWSHRQCIDLPIEAPGVSDRHQREPRQPPSRTRFLRRSAAPKPQRRGASPTQCSQLKHAAGE</sequence>
<accession>Q0RXK5</accession>
<organism evidence="2 3">
    <name type="scientific">Rhodococcus jostii (strain RHA1)</name>
    <dbReference type="NCBI Taxonomy" id="101510"/>
    <lineage>
        <taxon>Bacteria</taxon>
        <taxon>Bacillati</taxon>
        <taxon>Actinomycetota</taxon>
        <taxon>Actinomycetes</taxon>
        <taxon>Mycobacteriales</taxon>
        <taxon>Nocardiaceae</taxon>
        <taxon>Rhodococcus</taxon>
    </lineage>
</organism>
<dbReference type="Proteomes" id="UP000008710">
    <property type="component" value="Plasmid pRHL1"/>
</dbReference>
<evidence type="ECO:0000313" key="2">
    <source>
        <dbReference type="EMBL" id="ABG99981.1"/>
    </source>
</evidence>
<name>Q0RXK5_RHOJR</name>
<dbReference type="EMBL" id="CP000432">
    <property type="protein sequence ID" value="ABG99981.1"/>
    <property type="molecule type" value="Genomic_DNA"/>
</dbReference>
<gene>
    <name evidence="2" type="ordered locus">RHA1_ro08937</name>
</gene>
<feature type="region of interest" description="Disordered" evidence="1">
    <location>
        <begin position="68"/>
        <end position="118"/>
    </location>
</feature>
<dbReference type="KEGG" id="rha:RHA1_ro08937"/>
<dbReference type="AlphaFoldDB" id="Q0RXK5"/>
<protein>
    <submittedName>
        <fullName evidence="2">Uncharacterized protein</fullName>
    </submittedName>
</protein>
<geneLocation type="plasmid" evidence="2 3">
    <name>pRHL1</name>
</geneLocation>